<evidence type="ECO:0000256" key="4">
    <source>
        <dbReference type="ARBA" id="ARBA00023014"/>
    </source>
</evidence>
<dbReference type="PANTHER" id="PTHR43687:SF1">
    <property type="entry name" value="FERREDOXIN III"/>
    <property type="match status" value="1"/>
</dbReference>
<evidence type="ECO:0000259" key="5">
    <source>
        <dbReference type="PROSITE" id="PS51379"/>
    </source>
</evidence>
<evidence type="ECO:0000256" key="1">
    <source>
        <dbReference type="ARBA" id="ARBA00022485"/>
    </source>
</evidence>
<dbReference type="AlphaFoldDB" id="A0A2G6E0Z3"/>
<keyword evidence="2" id="KW-0479">Metal-binding</keyword>
<dbReference type="PANTHER" id="PTHR43687">
    <property type="entry name" value="ADENYLYLSULFATE REDUCTASE, BETA SUBUNIT"/>
    <property type="match status" value="1"/>
</dbReference>
<accession>A0A2G6E0Z3</accession>
<dbReference type="GO" id="GO:0046872">
    <property type="term" value="F:metal ion binding"/>
    <property type="evidence" value="ECO:0007669"/>
    <property type="project" value="UniProtKB-KW"/>
</dbReference>
<comment type="caution">
    <text evidence="6">The sequence shown here is derived from an EMBL/GenBank/DDBJ whole genome shotgun (WGS) entry which is preliminary data.</text>
</comment>
<keyword evidence="3" id="KW-0408">Iron</keyword>
<feature type="domain" description="4Fe-4S ferredoxin-type" evidence="5">
    <location>
        <begin position="207"/>
        <end position="236"/>
    </location>
</feature>
<feature type="domain" description="4Fe-4S ferredoxin-type" evidence="5">
    <location>
        <begin position="237"/>
        <end position="267"/>
    </location>
</feature>
<dbReference type="Pfam" id="PF13187">
    <property type="entry name" value="Fer4_9"/>
    <property type="match status" value="1"/>
</dbReference>
<dbReference type="Gene3D" id="3.30.70.20">
    <property type="match status" value="1"/>
</dbReference>
<dbReference type="InterPro" id="IPR050572">
    <property type="entry name" value="Fe-S_Ferredoxin"/>
</dbReference>
<evidence type="ECO:0000256" key="3">
    <source>
        <dbReference type="ARBA" id="ARBA00023004"/>
    </source>
</evidence>
<dbReference type="GO" id="GO:0051539">
    <property type="term" value="F:4 iron, 4 sulfur cluster binding"/>
    <property type="evidence" value="ECO:0007669"/>
    <property type="project" value="UniProtKB-KW"/>
</dbReference>
<proteinExistence type="predicted"/>
<evidence type="ECO:0000313" key="6">
    <source>
        <dbReference type="EMBL" id="PID55724.1"/>
    </source>
</evidence>
<dbReference type="PROSITE" id="PS00198">
    <property type="entry name" value="4FE4S_FER_1"/>
    <property type="match status" value="2"/>
</dbReference>
<dbReference type="SUPFAM" id="SSF54862">
    <property type="entry name" value="4Fe-4S ferredoxins"/>
    <property type="match status" value="1"/>
</dbReference>
<protein>
    <submittedName>
        <fullName evidence="6">4Fe-4S ferredoxin</fullName>
    </submittedName>
</protein>
<dbReference type="Gene3D" id="3.40.50.360">
    <property type="match status" value="1"/>
</dbReference>
<dbReference type="Proteomes" id="UP000229740">
    <property type="component" value="Unassembled WGS sequence"/>
</dbReference>
<keyword evidence="1" id="KW-0004">4Fe-4S</keyword>
<dbReference type="InterPro" id="IPR017896">
    <property type="entry name" value="4Fe4S_Fe-S-bd"/>
</dbReference>
<name>A0A2G6E0Z3_9BACT</name>
<dbReference type="InterPro" id="IPR029039">
    <property type="entry name" value="Flavoprotein-like_sf"/>
</dbReference>
<dbReference type="InterPro" id="IPR017900">
    <property type="entry name" value="4Fe4S_Fe_S_CS"/>
</dbReference>
<organism evidence="6 7">
    <name type="scientific">candidate division KSB3 bacterium</name>
    <dbReference type="NCBI Taxonomy" id="2044937"/>
    <lineage>
        <taxon>Bacteria</taxon>
        <taxon>candidate division KSB3</taxon>
    </lineage>
</organism>
<evidence type="ECO:0000313" key="7">
    <source>
        <dbReference type="Proteomes" id="UP000229740"/>
    </source>
</evidence>
<dbReference type="PROSITE" id="PS51379">
    <property type="entry name" value="4FE4S_FER_2"/>
    <property type="match status" value="2"/>
</dbReference>
<gene>
    <name evidence="6" type="ORF">CSB45_14655</name>
</gene>
<evidence type="ECO:0000256" key="2">
    <source>
        <dbReference type="ARBA" id="ARBA00022723"/>
    </source>
</evidence>
<reference evidence="6 7" key="1">
    <citation type="submission" date="2017-10" db="EMBL/GenBank/DDBJ databases">
        <title>Novel microbial diversity and functional potential in the marine mammal oral microbiome.</title>
        <authorList>
            <person name="Dudek N.K."/>
            <person name="Sun C.L."/>
            <person name="Burstein D."/>
            <person name="Kantor R.S."/>
            <person name="Aliaga Goltsman D.S."/>
            <person name="Bik E.M."/>
            <person name="Thomas B.C."/>
            <person name="Banfield J.F."/>
            <person name="Relman D.A."/>
        </authorList>
    </citation>
    <scope>NUCLEOTIDE SEQUENCE [LARGE SCALE GENOMIC DNA]</scope>
    <source>
        <strain evidence="6">DOLZORAL124_49_17</strain>
    </source>
</reference>
<sequence length="293" mass="32826">MNVSIVLFSPSGHTRKAALMFQEEFEKQKAAVNLLDMTKNEALFNTEELKNHLEEKLGDWDLLLVGGPLYAGHIESYVVKIIQALPGPQAGRKNLALPFVTYGGVHTSVALQEMGRFLKKKGYKNIMGIKLAAKHTLTQTLSRIIYPERPGPEEEAVIREGVHRCLALLLENPSKIKDRSRALKCPSLKKRIFFKKFTQEKLHRDFKKVSIIEDKCIQCRKCIKACPLNIFGLKDGRVAMIKSQSTCILCAECFHNCPAGAIDHPYIEMAKKRLKDGHAPLEMPPSAIIPAAP</sequence>
<dbReference type="EMBL" id="PDPS01000046">
    <property type="protein sequence ID" value="PID55724.1"/>
    <property type="molecule type" value="Genomic_DNA"/>
</dbReference>
<dbReference type="SUPFAM" id="SSF52218">
    <property type="entry name" value="Flavoproteins"/>
    <property type="match status" value="1"/>
</dbReference>
<keyword evidence="4" id="KW-0411">Iron-sulfur</keyword>